<organism evidence="1 2">
    <name type="scientific">Methylophaga thiooxydans</name>
    <dbReference type="NCBI Taxonomy" id="392484"/>
    <lineage>
        <taxon>Bacteria</taxon>
        <taxon>Pseudomonadati</taxon>
        <taxon>Pseudomonadota</taxon>
        <taxon>Gammaproteobacteria</taxon>
        <taxon>Thiotrichales</taxon>
        <taxon>Piscirickettsiaceae</taxon>
        <taxon>Methylophaga</taxon>
    </lineage>
</organism>
<comment type="caution">
    <text evidence="1">The sequence shown here is derived from an EMBL/GenBank/DDBJ whole genome shotgun (WGS) entry which is preliminary data.</text>
</comment>
<reference evidence="1 2" key="1">
    <citation type="submission" date="2014-09" db="EMBL/GenBank/DDBJ databases">
        <authorList>
            <person name="Grob C."/>
            <person name="Taubert M."/>
            <person name="Howat A.M."/>
            <person name="Burns O.J."/>
            <person name="Dixon J.L."/>
            <person name="Chen Y."/>
            <person name="Murrell J.C."/>
        </authorList>
    </citation>
    <scope>NUCLEOTIDE SEQUENCE [LARGE SCALE GENOMIC DNA]</scope>
    <source>
        <strain evidence="1">L4</strain>
    </source>
</reference>
<dbReference type="Proteomes" id="UP000029999">
    <property type="component" value="Unassembled WGS sequence"/>
</dbReference>
<dbReference type="STRING" id="392484.LP43_2051"/>
<dbReference type="EMBL" id="JRQD01000005">
    <property type="protein sequence ID" value="KGM06178.1"/>
    <property type="molecule type" value="Genomic_DNA"/>
</dbReference>
<evidence type="ECO:0000313" key="1">
    <source>
        <dbReference type="EMBL" id="KGM06178.1"/>
    </source>
</evidence>
<proteinExistence type="predicted"/>
<gene>
    <name evidence="1" type="ORF">LP43_2051</name>
</gene>
<dbReference type="AlphaFoldDB" id="A0A0A0BC77"/>
<dbReference type="RefSeq" id="WP_052094147.1">
    <property type="nucleotide sequence ID" value="NZ_JRQD01000005.1"/>
</dbReference>
<accession>A0A0A0BC77</accession>
<evidence type="ECO:0000313" key="2">
    <source>
        <dbReference type="Proteomes" id="UP000029999"/>
    </source>
</evidence>
<protein>
    <submittedName>
        <fullName evidence="1">Regulatory protein, RpfE type</fullName>
    </submittedName>
</protein>
<sequence length="309" mass="35146">MAKTSLSLVLPDYAVLFGNELNRAMLPQLMKTVIAKAAFTHDSSGAYQQLMQLFSPDAPHNADLPMAALRQGSVNSLCADPCYLHPDRDKLLFFYRDLDLGVEEANAFAHYLQPLFDEFGGRLQVQTADQWLLQLAEPVMTQFSAKEGLHGQTVTDFLPTGDNAKNWLRLWNEIQMLLFECPLNQAREAAGKVPINSLWFWGNGVLPQSWQSWSLVSGHHDTLQTLVSLSHSSYQPIMEHFNKASDKQLHIEPFYVDKDWQTQLEGLSANWLIPAIKALKKWQLKELNLIVPEWGSYRLTPFSAWRCCL</sequence>
<name>A0A0A0BC77_9GAMM</name>